<dbReference type="AlphaFoldDB" id="A0ABD0YLC2"/>
<name>A0ABD0YLC2_9HEMI</name>
<feature type="region of interest" description="Disordered" evidence="1">
    <location>
        <begin position="101"/>
        <end position="120"/>
    </location>
</feature>
<keyword evidence="3" id="KW-1185">Reference proteome</keyword>
<dbReference type="EMBL" id="JBFDAA010000005">
    <property type="protein sequence ID" value="KAL1132076.1"/>
    <property type="molecule type" value="Genomic_DNA"/>
</dbReference>
<dbReference type="Proteomes" id="UP001558652">
    <property type="component" value="Unassembled WGS sequence"/>
</dbReference>
<comment type="caution">
    <text evidence="2">The sequence shown here is derived from an EMBL/GenBank/DDBJ whole genome shotgun (WGS) entry which is preliminary data.</text>
</comment>
<protein>
    <submittedName>
        <fullName evidence="2">Uncharacterized protein</fullName>
    </submittedName>
</protein>
<reference evidence="2 3" key="1">
    <citation type="submission" date="2024-07" db="EMBL/GenBank/DDBJ databases">
        <title>Chromosome-level genome assembly of the water stick insect Ranatra chinensis (Heteroptera: Nepidae).</title>
        <authorList>
            <person name="Liu X."/>
        </authorList>
    </citation>
    <scope>NUCLEOTIDE SEQUENCE [LARGE SCALE GENOMIC DNA]</scope>
    <source>
        <strain evidence="2">Cailab_2021Rc</strain>
        <tissue evidence="2">Muscle</tissue>
    </source>
</reference>
<evidence type="ECO:0000313" key="2">
    <source>
        <dbReference type="EMBL" id="KAL1132076.1"/>
    </source>
</evidence>
<accession>A0ABD0YLC2</accession>
<proteinExistence type="predicted"/>
<evidence type="ECO:0000256" key="1">
    <source>
        <dbReference type="SAM" id="MobiDB-lite"/>
    </source>
</evidence>
<gene>
    <name evidence="2" type="ORF">AAG570_010034</name>
</gene>
<organism evidence="2 3">
    <name type="scientific">Ranatra chinensis</name>
    <dbReference type="NCBI Taxonomy" id="642074"/>
    <lineage>
        <taxon>Eukaryota</taxon>
        <taxon>Metazoa</taxon>
        <taxon>Ecdysozoa</taxon>
        <taxon>Arthropoda</taxon>
        <taxon>Hexapoda</taxon>
        <taxon>Insecta</taxon>
        <taxon>Pterygota</taxon>
        <taxon>Neoptera</taxon>
        <taxon>Paraneoptera</taxon>
        <taxon>Hemiptera</taxon>
        <taxon>Heteroptera</taxon>
        <taxon>Panheteroptera</taxon>
        <taxon>Nepomorpha</taxon>
        <taxon>Nepidae</taxon>
        <taxon>Ranatrinae</taxon>
        <taxon>Ranatra</taxon>
    </lineage>
</organism>
<feature type="compositionally biased region" description="Basic and acidic residues" evidence="1">
    <location>
        <begin position="101"/>
        <end position="111"/>
    </location>
</feature>
<evidence type="ECO:0000313" key="3">
    <source>
        <dbReference type="Proteomes" id="UP001558652"/>
    </source>
</evidence>
<sequence length="178" mass="19496">MTVRATTSSSGTTGEDNVDALEGGSIVLRPFNFPRGAFNRLTFLDSPVPLVSPAAAVPSLSVNTNRSHTSYPAYRSMPLIDPLILSKKKTNGRMHVEPVWRGRDTQTEHGGGRQSGVDRSTRGCEARFGSVVVDAVVHEPVKCFAVFRSNREGHTTEDDFTADLSLHSVCRFSCRPRY</sequence>